<evidence type="ECO:0000313" key="12">
    <source>
        <dbReference type="Proteomes" id="UP001154095"/>
    </source>
</evidence>
<dbReference type="Proteomes" id="UP001154111">
    <property type="component" value="Chromosome"/>
</dbReference>
<evidence type="ECO:0000313" key="10">
    <source>
        <dbReference type="EMBL" id="CAH2762258.1"/>
    </source>
</evidence>
<reference evidence="11" key="1">
    <citation type="submission" date="2022-04" db="EMBL/GenBank/DDBJ databases">
        <authorList>
            <person name="Forde T."/>
        </authorList>
    </citation>
    <scope>NUCLEOTIDE SEQUENCE</scope>
    <source>
        <strain evidence="11">A18Y016a</strain>
        <strain evidence="10">A18Y020d</strain>
    </source>
</reference>
<dbReference type="PANTHER" id="PTHR30588">
    <property type="entry name" value="BRANCHED-CHAIN AMINO ACID TRANSPORT SYSTEM 2 CARRIER PROTEIN"/>
    <property type="match status" value="1"/>
</dbReference>
<dbReference type="InterPro" id="IPR004685">
    <property type="entry name" value="Brnchd-chn_aa_trnsp_Livcs"/>
</dbReference>
<feature type="transmembrane region" description="Helical" evidence="9">
    <location>
        <begin position="117"/>
        <end position="138"/>
    </location>
</feature>
<dbReference type="RefSeq" id="WP_254006419.1">
    <property type="nucleotide sequence ID" value="NZ_OW659477.1"/>
</dbReference>
<comment type="subcellular location">
    <subcellularLocation>
        <location evidence="1 9">Cell membrane</location>
        <topology evidence="1 9">Multi-pass membrane protein</topology>
    </subcellularLocation>
</comment>
<feature type="transmembrane region" description="Helical" evidence="9">
    <location>
        <begin position="314"/>
        <end position="336"/>
    </location>
</feature>
<dbReference type="NCBIfam" id="TIGR00796">
    <property type="entry name" value="livcs"/>
    <property type="match status" value="1"/>
</dbReference>
<evidence type="ECO:0000256" key="7">
    <source>
        <dbReference type="ARBA" id="ARBA00022989"/>
    </source>
</evidence>
<feature type="transmembrane region" description="Helical" evidence="9">
    <location>
        <begin position="236"/>
        <end position="260"/>
    </location>
</feature>
<protein>
    <recommendedName>
        <fullName evidence="9">Branched-chain amino acid transport system carrier protein</fullName>
    </recommendedName>
</protein>
<evidence type="ECO:0000256" key="8">
    <source>
        <dbReference type="ARBA" id="ARBA00023136"/>
    </source>
</evidence>
<dbReference type="GO" id="GO:0015818">
    <property type="term" value="P:isoleucine transport"/>
    <property type="evidence" value="ECO:0007669"/>
    <property type="project" value="TreeGrafter"/>
</dbReference>
<comment type="caution">
    <text evidence="9">Lacks conserved residue(s) required for the propagation of feature annotation.</text>
</comment>
<accession>A0AAU9VK41</accession>
<keyword evidence="6 9" id="KW-0029">Amino-acid transport</keyword>
<proteinExistence type="inferred from homology"/>
<keyword evidence="4" id="KW-1003">Cell membrane</keyword>
<dbReference type="GO" id="GO:0015190">
    <property type="term" value="F:L-leucine transmembrane transporter activity"/>
    <property type="evidence" value="ECO:0007669"/>
    <property type="project" value="TreeGrafter"/>
</dbReference>
<keyword evidence="7 9" id="KW-1133">Transmembrane helix</keyword>
<feature type="transmembrane region" description="Helical" evidence="9">
    <location>
        <begin position="75"/>
        <end position="97"/>
    </location>
</feature>
<comment type="function">
    <text evidence="9">Component of the transport system for branched-chain amino acids.</text>
</comment>
<keyword evidence="8 9" id="KW-0472">Membrane</keyword>
<evidence type="ECO:0000256" key="5">
    <source>
        <dbReference type="ARBA" id="ARBA00022692"/>
    </source>
</evidence>
<evidence type="ECO:0000313" key="11">
    <source>
        <dbReference type="EMBL" id="CAH2762288.1"/>
    </source>
</evidence>
<gene>
    <name evidence="11" type="primary">brnQ_2</name>
    <name evidence="11" type="ORF">ERYAMS2_01128</name>
    <name evidence="10" type="ORF">ERYAMS_00834</name>
</gene>
<dbReference type="Pfam" id="PF05525">
    <property type="entry name" value="Branch_AA_trans"/>
    <property type="match status" value="1"/>
</dbReference>
<feature type="transmembrane region" description="Helical" evidence="9">
    <location>
        <begin position="348"/>
        <end position="365"/>
    </location>
</feature>
<dbReference type="EMBL" id="OW659496">
    <property type="protein sequence ID" value="CAH2762258.1"/>
    <property type="molecule type" value="Genomic_DNA"/>
</dbReference>
<feature type="transmembrane region" description="Helical" evidence="9">
    <location>
        <begin position="372"/>
        <end position="389"/>
    </location>
</feature>
<name>A0AAU9VK41_9FIRM</name>
<comment type="similarity">
    <text evidence="2 9">Belongs to the branched chain amino acid transporter family.</text>
</comment>
<feature type="transmembrane region" description="Helical" evidence="9">
    <location>
        <begin position="409"/>
        <end position="429"/>
    </location>
</feature>
<sequence length="430" mass="46900">MQKLSRKNTLFVSLTLFSLFFGAGNLIFPPFLGESSGTHTLVSLAGFYITAVCFPIFAVIAISQNRGLYPLASKVHPKFALIFTFLIYLSIGPLLGIPRAGSLPFEMAVAPFLGVYASYQQLGLFIFTAIFFIAAYYISKNPTKLVDRMGKLLTPLLLILMLIVFVGSFIKPFNGFTSASGNYQTTPFVQGFLDGYLTMDTIAALNFGLVISLIIKDLGITDEKDVVKNTVRAGMFAGVLLVAVYGALAYLGALSGTIYGFSEHGAQTLANIIIHIFGPVGVILLAIIFTLACLTTSVGLITSCSQYFSSKTKYSYKSWVLGITVWSFVTSNLGLSKILQISVPLLEAIYPIAMVLIVLSFLELFWNVKQSVYQITIGVTTLMSLLSIFDTYFFTSVSLLSRIPLNSHGLAWVVPTLISLVAIQIYSLFD</sequence>
<organism evidence="11 13">
    <name type="scientific">Erysipelothrix amsterdamensis</name>
    <dbReference type="NCBI Taxonomy" id="2929157"/>
    <lineage>
        <taxon>Bacteria</taxon>
        <taxon>Bacillati</taxon>
        <taxon>Bacillota</taxon>
        <taxon>Erysipelotrichia</taxon>
        <taxon>Erysipelotrichales</taxon>
        <taxon>Erysipelotrichaceae</taxon>
        <taxon>Erysipelothrix</taxon>
    </lineage>
</organism>
<evidence type="ECO:0000256" key="1">
    <source>
        <dbReference type="ARBA" id="ARBA00004651"/>
    </source>
</evidence>
<feature type="transmembrane region" description="Helical" evidence="9">
    <location>
        <begin position="41"/>
        <end position="63"/>
    </location>
</feature>
<evidence type="ECO:0000256" key="4">
    <source>
        <dbReference type="ARBA" id="ARBA00022475"/>
    </source>
</evidence>
<dbReference type="PANTHER" id="PTHR30588:SF0">
    <property type="entry name" value="BRANCHED-CHAIN AMINO ACID PERMEASE BRNQ"/>
    <property type="match status" value="1"/>
</dbReference>
<evidence type="ECO:0000256" key="6">
    <source>
        <dbReference type="ARBA" id="ARBA00022970"/>
    </source>
</evidence>
<evidence type="ECO:0000256" key="9">
    <source>
        <dbReference type="RuleBase" id="RU362122"/>
    </source>
</evidence>
<keyword evidence="5 9" id="KW-0812">Transmembrane</keyword>
<evidence type="ECO:0000256" key="2">
    <source>
        <dbReference type="ARBA" id="ARBA00008540"/>
    </source>
</evidence>
<dbReference type="GO" id="GO:0005886">
    <property type="term" value="C:plasma membrane"/>
    <property type="evidence" value="ECO:0007669"/>
    <property type="project" value="UniProtKB-SubCell"/>
</dbReference>
<feature type="transmembrane region" description="Helical" evidence="9">
    <location>
        <begin position="196"/>
        <end position="215"/>
    </location>
</feature>
<evidence type="ECO:0000313" key="13">
    <source>
        <dbReference type="Proteomes" id="UP001154111"/>
    </source>
</evidence>
<feature type="transmembrane region" description="Helical" evidence="9">
    <location>
        <begin position="272"/>
        <end position="302"/>
    </location>
</feature>
<dbReference type="GO" id="GO:0015820">
    <property type="term" value="P:L-leucine transport"/>
    <property type="evidence" value="ECO:0007669"/>
    <property type="project" value="TreeGrafter"/>
</dbReference>
<evidence type="ECO:0000256" key="3">
    <source>
        <dbReference type="ARBA" id="ARBA00022448"/>
    </source>
</evidence>
<dbReference type="AlphaFoldDB" id="A0AAU9VK41"/>
<dbReference type="Proteomes" id="UP001154095">
    <property type="component" value="Chromosome"/>
</dbReference>
<keyword evidence="3 9" id="KW-0813">Transport</keyword>
<keyword evidence="12" id="KW-1185">Reference proteome</keyword>
<feature type="transmembrane region" description="Helical" evidence="9">
    <location>
        <begin position="150"/>
        <end position="170"/>
    </location>
</feature>
<dbReference type="GO" id="GO:0005304">
    <property type="term" value="F:L-valine transmembrane transporter activity"/>
    <property type="evidence" value="ECO:0007669"/>
    <property type="project" value="TreeGrafter"/>
</dbReference>
<dbReference type="GO" id="GO:0015188">
    <property type="term" value="F:L-isoleucine transmembrane transporter activity"/>
    <property type="evidence" value="ECO:0007669"/>
    <property type="project" value="TreeGrafter"/>
</dbReference>
<dbReference type="EMBL" id="OW659477">
    <property type="protein sequence ID" value="CAH2762288.1"/>
    <property type="molecule type" value="Genomic_DNA"/>
</dbReference>